<feature type="compositionally biased region" description="Basic and acidic residues" evidence="2">
    <location>
        <begin position="1142"/>
        <end position="1167"/>
    </location>
</feature>
<name>A0A2G8LR87_STIJA</name>
<dbReference type="GO" id="GO:0016740">
    <property type="term" value="F:transferase activity"/>
    <property type="evidence" value="ECO:0007669"/>
    <property type="project" value="UniProtKB-KW"/>
</dbReference>
<feature type="compositionally biased region" description="Low complexity" evidence="2">
    <location>
        <begin position="435"/>
        <end position="445"/>
    </location>
</feature>
<keyword evidence="4" id="KW-1185">Reference proteome</keyword>
<feature type="region of interest" description="Disordered" evidence="2">
    <location>
        <begin position="307"/>
        <end position="364"/>
    </location>
</feature>
<evidence type="ECO:0000313" key="4">
    <source>
        <dbReference type="Proteomes" id="UP000230750"/>
    </source>
</evidence>
<sequence>MFLSLRLRKMFNFEVEEENDSAADSESERADEEEGQDDDGDDDEEEDDDADDDDDDSDMEAEEYDITEDLDYFRMGDTTADRGNDFFIPLDEVTPGAGALTARTPSTTHPLLVRNMSDDTASTSQGTAPIRNLPRGGRQRLHVRPGASNSQMVHIYHSGAHRPLSVSAVLRLLGMSSSSDVVQVSQTGNQTRVYVSNSNNELGGTSSLADDILNLDDGTRETFRDGYMSNPDLSSNVTPVYKRWDEEASILDGESMFDCVEALKRPIIEVLENRRDQEIAERKEKLKKQAEEDAKKKVEEARKATAKALLGHGKKKGNGVAAEATKAASKEAEEEKMEISDNGEKTSGEPSSGTSEEASDTVTPAAPDSWATAAALLNTTVLQMAPTLAQGAGSEVIRVPQVPPAVPDFEGAEQPQGASTPMASPSTVPEERVEPPTSTSPMETSTAERDDRSVGPLTTTSDVPSVAAVITTTNSAAEGASAGAPTVPTSAAITSTQSETHPATSNILSTVTTTQSGPHPVSAILSTTGEVTLNSLLSGTASNVGAASTTPLQTGDRVMAESALVSGTPSTGTGTDATEAAVAPTPGDMELPEGVDPSFLAALPDNIRQEVLQEHLGIQSNASSSGAPKPATTSATTGSTDTPTSSQVDPEFLAALPPHIQEEVLAEERAEQQRLQQATQPPSTAAASEPMDPAAFIQTLPRSLRQSVLSDIDHSMLALLPAELAAEAQALRLECARVIRRRQLLQERRIRETGRISGITGQGLNYYRLSSPRRTGASWANDFAHRPQSRLGTNISGLQVQGRQLVDLEALTCLLVLLFLNESKLNLVRLWRVLRNLSFHPPTRNWILMSLLSILEKTKACRTVEGTKGSDVTSPVGDMDASFVGGKTAVVPSWLSVSMDAALGCRASIFQVQRGNRKGSDRQPGSVYIHPQAASMVCQNVLDTLYALADDFPQQFIPDPLAHARIMRQKDESTKMDTNESNEPNLNPESGAIQKGSHQRSEPDFWELLVKLDSTSHGRKGKATSKPTLLLSGKEIKEPSWEGSPVARLLAMLSHPVVKRSTALTDKLLHLLTLVTASLPDKDKESNLSIAQRQASSTVRPGATAPSAMAISVPSCQATETADSTPGGETTVPMETSATDDGDSKKPLSEDAKAEPKKEEKPPVQEKTLVEERLLKLAVEVLTTHTCSGDGLEEATTLLMQLSRSHAPTREAVLRLLLNGAQDLGFTLCSDINQLKMEVTTFLRKQRDQESTGEGGDGDEASSTASGATPGMLVDRYNQSKKVVVSVPASGSKRSGFELRLPSMVSFTGKTANQTVFLRILKVIIQLRDLAKVAPAAKAKLAKPIGEYSDMSNAVAALARSASEMMAQRETERQASLTSSETRAVVPSSHRSRPALRCPWRWIQLHHHPLMSYHTLSSNTILISPIPAGEVREKSSEEKVEEKEEDLERLSLLLGLEELWDTLSVCLTMLSQTPDPHAVLVLQPAVEAFFLVHARESCS</sequence>
<feature type="region of interest" description="Disordered" evidence="2">
    <location>
        <begin position="619"/>
        <end position="649"/>
    </location>
</feature>
<feature type="compositionally biased region" description="Low complexity" evidence="2">
    <location>
        <begin position="622"/>
        <end position="646"/>
    </location>
</feature>
<feature type="region of interest" description="Disordered" evidence="2">
    <location>
        <begin position="971"/>
        <end position="998"/>
    </location>
</feature>
<feature type="region of interest" description="Disordered" evidence="2">
    <location>
        <begin position="118"/>
        <end position="143"/>
    </location>
</feature>
<reference evidence="3 4" key="1">
    <citation type="journal article" date="2017" name="PLoS Biol.">
        <title>The sea cucumber genome provides insights into morphological evolution and visceral regeneration.</title>
        <authorList>
            <person name="Zhang X."/>
            <person name="Sun L."/>
            <person name="Yuan J."/>
            <person name="Sun Y."/>
            <person name="Gao Y."/>
            <person name="Zhang L."/>
            <person name="Li S."/>
            <person name="Dai H."/>
            <person name="Hamel J.F."/>
            <person name="Liu C."/>
            <person name="Yu Y."/>
            <person name="Liu S."/>
            <person name="Lin W."/>
            <person name="Guo K."/>
            <person name="Jin S."/>
            <person name="Xu P."/>
            <person name="Storey K.B."/>
            <person name="Huan P."/>
            <person name="Zhang T."/>
            <person name="Zhou Y."/>
            <person name="Zhang J."/>
            <person name="Lin C."/>
            <person name="Li X."/>
            <person name="Xing L."/>
            <person name="Huo D."/>
            <person name="Sun M."/>
            <person name="Wang L."/>
            <person name="Mercier A."/>
            <person name="Li F."/>
            <person name="Yang H."/>
            <person name="Xiang J."/>
        </authorList>
    </citation>
    <scope>NUCLEOTIDE SEQUENCE [LARGE SCALE GENOMIC DNA]</scope>
    <source>
        <strain evidence="3">Shaxun</strain>
        <tissue evidence="3">Muscle</tissue>
    </source>
</reference>
<keyword evidence="1" id="KW-0808">Transferase</keyword>
<feature type="region of interest" description="Disordered" evidence="2">
    <location>
        <begin position="1246"/>
        <end position="1272"/>
    </location>
</feature>
<organism evidence="3 4">
    <name type="scientific">Stichopus japonicus</name>
    <name type="common">Sea cucumber</name>
    <dbReference type="NCBI Taxonomy" id="307972"/>
    <lineage>
        <taxon>Eukaryota</taxon>
        <taxon>Metazoa</taxon>
        <taxon>Echinodermata</taxon>
        <taxon>Eleutherozoa</taxon>
        <taxon>Echinozoa</taxon>
        <taxon>Holothuroidea</taxon>
        <taxon>Aspidochirotacea</taxon>
        <taxon>Aspidochirotida</taxon>
        <taxon>Stichopodidae</taxon>
        <taxon>Apostichopus</taxon>
    </lineage>
</organism>
<dbReference type="EMBL" id="MRZV01000005">
    <property type="protein sequence ID" value="PIK62778.1"/>
    <property type="molecule type" value="Genomic_DNA"/>
</dbReference>
<dbReference type="Proteomes" id="UP000230750">
    <property type="component" value="Unassembled WGS sequence"/>
</dbReference>
<feature type="compositionally biased region" description="Polar residues" evidence="2">
    <location>
        <begin position="416"/>
        <end position="427"/>
    </location>
</feature>
<feature type="compositionally biased region" description="Acidic residues" evidence="2">
    <location>
        <begin position="14"/>
        <end position="70"/>
    </location>
</feature>
<feature type="compositionally biased region" description="Low complexity" evidence="2">
    <location>
        <begin position="673"/>
        <end position="688"/>
    </location>
</feature>
<feature type="compositionally biased region" description="Polar residues" evidence="2">
    <location>
        <begin position="118"/>
        <end position="127"/>
    </location>
</feature>
<dbReference type="InterPro" id="IPR025527">
    <property type="entry name" value="HUWE1/Rev1_UBM"/>
</dbReference>
<dbReference type="Gene3D" id="6.10.250.1630">
    <property type="match status" value="2"/>
</dbReference>
<feature type="region of interest" description="Disordered" evidence="2">
    <location>
        <begin position="1084"/>
        <end position="1167"/>
    </location>
</feature>
<feature type="region of interest" description="Disordered" evidence="2">
    <location>
        <begin position="399"/>
        <end position="461"/>
    </location>
</feature>
<feature type="region of interest" description="Disordered" evidence="2">
    <location>
        <begin position="669"/>
        <end position="690"/>
    </location>
</feature>
<accession>A0A2G8LR87</accession>
<dbReference type="Pfam" id="PF14377">
    <property type="entry name" value="UBM"/>
    <property type="match status" value="3"/>
</dbReference>
<dbReference type="OrthoDB" id="423283at2759"/>
<evidence type="ECO:0000256" key="2">
    <source>
        <dbReference type="SAM" id="MobiDB-lite"/>
    </source>
</evidence>
<feature type="compositionally biased region" description="Low complexity" evidence="2">
    <location>
        <begin position="979"/>
        <end position="990"/>
    </location>
</feature>
<proteinExistence type="predicted"/>
<feature type="region of interest" description="Disordered" evidence="2">
    <location>
        <begin position="13"/>
        <end position="71"/>
    </location>
</feature>
<comment type="caution">
    <text evidence="3">The sequence shown here is derived from an EMBL/GenBank/DDBJ whole genome shotgun (WGS) entry which is preliminary data.</text>
</comment>
<protein>
    <submittedName>
        <fullName evidence="3">Putative E3 ubiquitin-protein ligase HUWE1</fullName>
    </submittedName>
</protein>
<evidence type="ECO:0000256" key="1">
    <source>
        <dbReference type="ARBA" id="ARBA00022679"/>
    </source>
</evidence>
<feature type="compositionally biased region" description="Polar residues" evidence="2">
    <location>
        <begin position="1087"/>
        <end position="1099"/>
    </location>
</feature>
<evidence type="ECO:0000313" key="3">
    <source>
        <dbReference type="EMBL" id="PIK62778.1"/>
    </source>
</evidence>
<dbReference type="STRING" id="307972.A0A2G8LR87"/>
<feature type="compositionally biased region" description="Polar residues" evidence="2">
    <location>
        <begin position="1114"/>
        <end position="1139"/>
    </location>
</feature>
<feature type="compositionally biased region" description="Basic and acidic residues" evidence="2">
    <location>
        <begin position="328"/>
        <end position="347"/>
    </location>
</feature>
<gene>
    <name evidence="3" type="ORF">BSL78_00229</name>
</gene>